<accession>A0A6A2XCU2</accession>
<comment type="caution">
    <text evidence="1">The sequence shown here is derived from an EMBL/GenBank/DDBJ whole genome shotgun (WGS) entry which is preliminary data.</text>
</comment>
<evidence type="ECO:0000313" key="2">
    <source>
        <dbReference type="Proteomes" id="UP000436088"/>
    </source>
</evidence>
<proteinExistence type="predicted"/>
<gene>
    <name evidence="1" type="ORF">F3Y22_tig00116960pilonHSYRG00040</name>
</gene>
<dbReference type="InterPro" id="IPR011992">
    <property type="entry name" value="EF-hand-dom_pair"/>
</dbReference>
<protein>
    <submittedName>
        <fullName evidence="1">Conserved oligomeric Golgi complex subunit 2-like</fullName>
    </submittedName>
</protein>
<dbReference type="SUPFAM" id="SSF47473">
    <property type="entry name" value="EF-hand"/>
    <property type="match status" value="1"/>
</dbReference>
<reference evidence="1" key="1">
    <citation type="submission" date="2019-09" db="EMBL/GenBank/DDBJ databases">
        <title>Draft genome information of white flower Hibiscus syriacus.</title>
        <authorList>
            <person name="Kim Y.-M."/>
        </authorList>
    </citation>
    <scope>NUCLEOTIDE SEQUENCE [LARGE SCALE GENOMIC DNA]</scope>
    <source>
        <strain evidence="1">YM2019G1</strain>
    </source>
</reference>
<keyword evidence="2" id="KW-1185">Reference proteome</keyword>
<dbReference type="AlphaFoldDB" id="A0A6A2XCU2"/>
<evidence type="ECO:0000313" key="1">
    <source>
        <dbReference type="EMBL" id="KAE8659926.1"/>
    </source>
</evidence>
<sequence length="92" mass="10435">MRNEEYERVLGYFEKDGDGKISAFELRHRWGQMGGKLLLNEAVVAVEALDSNGDGLLDLQDKMKLMEEDNGEEEKLLGCMMKMDVGSLHLKD</sequence>
<dbReference type="EMBL" id="VEPZ02001735">
    <property type="protein sequence ID" value="KAE8659926.1"/>
    <property type="molecule type" value="Genomic_DNA"/>
</dbReference>
<organism evidence="1 2">
    <name type="scientific">Hibiscus syriacus</name>
    <name type="common">Rose of Sharon</name>
    <dbReference type="NCBI Taxonomy" id="106335"/>
    <lineage>
        <taxon>Eukaryota</taxon>
        <taxon>Viridiplantae</taxon>
        <taxon>Streptophyta</taxon>
        <taxon>Embryophyta</taxon>
        <taxon>Tracheophyta</taxon>
        <taxon>Spermatophyta</taxon>
        <taxon>Magnoliopsida</taxon>
        <taxon>eudicotyledons</taxon>
        <taxon>Gunneridae</taxon>
        <taxon>Pentapetalae</taxon>
        <taxon>rosids</taxon>
        <taxon>malvids</taxon>
        <taxon>Malvales</taxon>
        <taxon>Malvaceae</taxon>
        <taxon>Malvoideae</taxon>
        <taxon>Hibiscus</taxon>
    </lineage>
</organism>
<dbReference type="Proteomes" id="UP000436088">
    <property type="component" value="Unassembled WGS sequence"/>
</dbReference>
<name>A0A6A2XCU2_HIBSY</name>
<dbReference type="Gene3D" id="1.10.238.10">
    <property type="entry name" value="EF-hand"/>
    <property type="match status" value="1"/>
</dbReference>